<dbReference type="Proteomes" id="UP001211065">
    <property type="component" value="Unassembled WGS sequence"/>
</dbReference>
<feature type="region of interest" description="Disordered" evidence="1">
    <location>
        <begin position="128"/>
        <end position="224"/>
    </location>
</feature>
<evidence type="ECO:0000313" key="3">
    <source>
        <dbReference type="EMBL" id="KAJ3223233.1"/>
    </source>
</evidence>
<feature type="compositionally biased region" description="Polar residues" evidence="1">
    <location>
        <begin position="215"/>
        <end position="224"/>
    </location>
</feature>
<organism evidence="3 4">
    <name type="scientific">Clydaea vesicula</name>
    <dbReference type="NCBI Taxonomy" id="447962"/>
    <lineage>
        <taxon>Eukaryota</taxon>
        <taxon>Fungi</taxon>
        <taxon>Fungi incertae sedis</taxon>
        <taxon>Chytridiomycota</taxon>
        <taxon>Chytridiomycota incertae sedis</taxon>
        <taxon>Chytridiomycetes</taxon>
        <taxon>Lobulomycetales</taxon>
        <taxon>Lobulomycetaceae</taxon>
        <taxon>Clydaea</taxon>
    </lineage>
</organism>
<evidence type="ECO:0000256" key="2">
    <source>
        <dbReference type="SAM" id="SignalP"/>
    </source>
</evidence>
<feature type="compositionally biased region" description="Low complexity" evidence="1">
    <location>
        <begin position="135"/>
        <end position="152"/>
    </location>
</feature>
<dbReference type="AlphaFoldDB" id="A0AAD5U3T1"/>
<dbReference type="EMBL" id="JADGJW010000138">
    <property type="protein sequence ID" value="KAJ3223233.1"/>
    <property type="molecule type" value="Genomic_DNA"/>
</dbReference>
<reference evidence="3" key="1">
    <citation type="submission" date="2020-05" db="EMBL/GenBank/DDBJ databases">
        <title>Phylogenomic resolution of chytrid fungi.</title>
        <authorList>
            <person name="Stajich J.E."/>
            <person name="Amses K."/>
            <person name="Simmons R."/>
            <person name="Seto K."/>
            <person name="Myers J."/>
            <person name="Bonds A."/>
            <person name="Quandt C.A."/>
            <person name="Barry K."/>
            <person name="Liu P."/>
            <person name="Grigoriev I."/>
            <person name="Longcore J.E."/>
            <person name="James T.Y."/>
        </authorList>
    </citation>
    <scope>NUCLEOTIDE SEQUENCE</scope>
    <source>
        <strain evidence="3">JEL0476</strain>
    </source>
</reference>
<feature type="chain" id="PRO_5042116605" evidence="2">
    <location>
        <begin position="22"/>
        <end position="247"/>
    </location>
</feature>
<accession>A0AAD5U3T1</accession>
<sequence length="247" mass="26650">MKVSKSLTSILLLSLISVISSQKSSKCSPENNQGADETFQLSNQLEDPDQDVFVSKVESGDAAAGCTETSVGAELPHDTAKSVTFKVGDILIAREGPTPNDKLVAMFEVKADGGNGQFPIFQGFGLTADAPTIRPQNPDENQQNDAQNNDQPGEVVQENEDNEEENEDNEEESEAPVIVPTGNPNKGEGNVEVIIPSTPAPTENNNIGKGKPEVNISNTPTVNGNQQVYGKKMYKCRRKGTLKKRFF</sequence>
<feature type="compositionally biased region" description="Polar residues" evidence="1">
    <location>
        <begin position="29"/>
        <end position="41"/>
    </location>
</feature>
<name>A0AAD5U3T1_9FUNG</name>
<proteinExistence type="predicted"/>
<comment type="caution">
    <text evidence="3">The sequence shown here is derived from an EMBL/GenBank/DDBJ whole genome shotgun (WGS) entry which is preliminary data.</text>
</comment>
<evidence type="ECO:0000256" key="1">
    <source>
        <dbReference type="SAM" id="MobiDB-lite"/>
    </source>
</evidence>
<evidence type="ECO:0000313" key="4">
    <source>
        <dbReference type="Proteomes" id="UP001211065"/>
    </source>
</evidence>
<gene>
    <name evidence="3" type="ORF">HK099_001368</name>
</gene>
<keyword evidence="4" id="KW-1185">Reference proteome</keyword>
<feature type="region of interest" description="Disordered" evidence="1">
    <location>
        <begin position="21"/>
        <end position="41"/>
    </location>
</feature>
<feature type="compositionally biased region" description="Acidic residues" evidence="1">
    <location>
        <begin position="157"/>
        <end position="174"/>
    </location>
</feature>
<feature type="signal peptide" evidence="2">
    <location>
        <begin position="1"/>
        <end position="21"/>
    </location>
</feature>
<keyword evidence="2" id="KW-0732">Signal</keyword>
<protein>
    <submittedName>
        <fullName evidence="3">Uncharacterized protein</fullName>
    </submittedName>
</protein>